<evidence type="ECO:0000313" key="2">
    <source>
        <dbReference type="EMBL" id="KAH0569485.1"/>
    </source>
</evidence>
<organism evidence="1">
    <name type="scientific">Spironucleus salmonicida</name>
    <dbReference type="NCBI Taxonomy" id="348837"/>
    <lineage>
        <taxon>Eukaryota</taxon>
        <taxon>Metamonada</taxon>
        <taxon>Diplomonadida</taxon>
        <taxon>Hexamitidae</taxon>
        <taxon>Hexamitinae</taxon>
        <taxon>Spironucleus</taxon>
    </lineage>
</organism>
<name>V6LHP2_9EUKA</name>
<dbReference type="EMBL" id="AUWU02000009">
    <property type="protein sequence ID" value="KAH0569485.1"/>
    <property type="molecule type" value="Genomic_DNA"/>
</dbReference>
<reference evidence="1 2" key="1">
    <citation type="journal article" date="2014" name="PLoS Genet.">
        <title>The Genome of Spironucleus salmonicida Highlights a Fish Pathogen Adapted to Fluctuating Environments.</title>
        <authorList>
            <person name="Xu F."/>
            <person name="Jerlstrom-Hultqvist J."/>
            <person name="Einarsson E."/>
            <person name="Astvaldsson A."/>
            <person name="Svard S.G."/>
            <person name="Andersson J.O."/>
        </authorList>
    </citation>
    <scope>NUCLEOTIDE SEQUENCE</scope>
    <source>
        <strain evidence="2">ATCC 50377</strain>
    </source>
</reference>
<dbReference type="VEuPathDB" id="GiardiaDB:SS50377_28434"/>
<gene>
    <name evidence="1" type="ORF">SS50377_17149</name>
    <name evidence="2" type="ORF">SS50377_28434</name>
</gene>
<keyword evidence="3" id="KW-1185">Reference proteome</keyword>
<evidence type="ECO:0000313" key="3">
    <source>
        <dbReference type="Proteomes" id="UP000018208"/>
    </source>
</evidence>
<reference evidence="2" key="2">
    <citation type="submission" date="2020-12" db="EMBL/GenBank/DDBJ databases">
        <title>New Spironucleus salmonicida genome in near-complete chromosomes.</title>
        <authorList>
            <person name="Xu F."/>
            <person name="Kurt Z."/>
            <person name="Jimenez-Gonzalez A."/>
            <person name="Astvaldsson A."/>
            <person name="Andersson J.O."/>
            <person name="Svard S.G."/>
        </authorList>
    </citation>
    <scope>NUCLEOTIDE SEQUENCE</scope>
    <source>
        <strain evidence="2">ATCC 50377</strain>
    </source>
</reference>
<evidence type="ECO:0000313" key="1">
    <source>
        <dbReference type="EMBL" id="EST43206.1"/>
    </source>
</evidence>
<protein>
    <submittedName>
        <fullName evidence="1">Uncharacterized protein</fullName>
    </submittedName>
</protein>
<proteinExistence type="predicted"/>
<accession>V6LHP2</accession>
<dbReference type="EMBL" id="KI546141">
    <property type="protein sequence ID" value="EST43206.1"/>
    <property type="molecule type" value="Genomic_DNA"/>
</dbReference>
<dbReference type="AlphaFoldDB" id="V6LHP2"/>
<dbReference type="Proteomes" id="UP000018208">
    <property type="component" value="Unassembled WGS sequence"/>
</dbReference>
<sequence>MNEYANDSDGKNVYNRKPNSKPIIRVGNWVEELVIFEEMERRRLNNEEDPSAQSCIVDPTVDPKDHYTTTNSIYGKFSKRKDGNTVYREPGLSIVKEEYVNPREAKRIFQQSLYANPGGHDVLNTDILKKEKMMSTMNVEFQKVEYEPTTYGSIPQDTISVHNCTGNVVFKRSGAFTKPIEDQ</sequence>